<sequence length="191" mass="21507">MCFSCKRKTLEVLRKLIRWLSLDELKKAHTSDSEVSAECCSAVRRAVWAPSCERFFGLGRASCWDFHAARHCHSCDAGPTIPVGQNRCEAWIPPFAAVCDSGLASARIFTSYSTWHYASGTPRKGWPSGFPLRRLSICRFEIISVSVLYVLSTAPHSIWESSFEQCLHHFICLTPASVTEICRYTPKRIST</sequence>
<evidence type="ECO:0000313" key="2">
    <source>
        <dbReference type="Proteomes" id="UP000494119"/>
    </source>
</evidence>
<evidence type="ECO:0000313" key="1">
    <source>
        <dbReference type="EMBL" id="CAB3781737.1"/>
    </source>
</evidence>
<accession>A0A6J5FNA6</accession>
<organism evidence="1 2">
    <name type="scientific">Paraburkholderia caffeinitolerans</name>
    <dbReference type="NCBI Taxonomy" id="1723730"/>
    <lineage>
        <taxon>Bacteria</taxon>
        <taxon>Pseudomonadati</taxon>
        <taxon>Pseudomonadota</taxon>
        <taxon>Betaproteobacteria</taxon>
        <taxon>Burkholderiales</taxon>
        <taxon>Burkholderiaceae</taxon>
        <taxon>Paraburkholderia</taxon>
    </lineage>
</organism>
<dbReference type="AlphaFoldDB" id="A0A6J5FNA6"/>
<name>A0A6J5FNA6_9BURK</name>
<dbReference type="EMBL" id="CADIKL010000005">
    <property type="protein sequence ID" value="CAB3781737.1"/>
    <property type="molecule type" value="Genomic_DNA"/>
</dbReference>
<reference evidence="1 2" key="1">
    <citation type="submission" date="2020-04" db="EMBL/GenBank/DDBJ databases">
        <authorList>
            <person name="De Canck E."/>
        </authorList>
    </citation>
    <scope>NUCLEOTIDE SEQUENCE [LARGE SCALE GENOMIC DNA]</scope>
    <source>
        <strain evidence="1 2">LMG 28688</strain>
    </source>
</reference>
<dbReference type="Proteomes" id="UP000494119">
    <property type="component" value="Unassembled WGS sequence"/>
</dbReference>
<gene>
    <name evidence="1" type="ORF">LMG28688_01297</name>
</gene>
<protein>
    <submittedName>
        <fullName evidence="1">Uncharacterized protein</fullName>
    </submittedName>
</protein>
<proteinExistence type="predicted"/>
<keyword evidence="2" id="KW-1185">Reference proteome</keyword>